<dbReference type="InterPro" id="IPR002909">
    <property type="entry name" value="IPT_dom"/>
</dbReference>
<dbReference type="EMBL" id="MUJZ01004957">
    <property type="protein sequence ID" value="OTF83134.1"/>
    <property type="molecule type" value="Genomic_DNA"/>
</dbReference>
<keyword evidence="3" id="KW-1133">Transmembrane helix</keyword>
<dbReference type="Gene3D" id="2.60.40.10">
    <property type="entry name" value="Immunoglobulins"/>
    <property type="match status" value="1"/>
</dbReference>
<dbReference type="GO" id="GO:0002116">
    <property type="term" value="C:semaphorin receptor complex"/>
    <property type="evidence" value="ECO:0007669"/>
    <property type="project" value="TreeGrafter"/>
</dbReference>
<dbReference type="GO" id="GO:0007162">
    <property type="term" value="P:negative regulation of cell adhesion"/>
    <property type="evidence" value="ECO:0007669"/>
    <property type="project" value="TreeGrafter"/>
</dbReference>
<dbReference type="GO" id="GO:0008360">
    <property type="term" value="P:regulation of cell shape"/>
    <property type="evidence" value="ECO:0007669"/>
    <property type="project" value="TreeGrafter"/>
</dbReference>
<dbReference type="GO" id="GO:0050772">
    <property type="term" value="P:positive regulation of axonogenesis"/>
    <property type="evidence" value="ECO:0007669"/>
    <property type="project" value="TreeGrafter"/>
</dbReference>
<dbReference type="GO" id="GO:0017154">
    <property type="term" value="F:semaphorin receptor activity"/>
    <property type="evidence" value="ECO:0007669"/>
    <property type="project" value="InterPro"/>
</dbReference>
<dbReference type="GO" id="GO:0030334">
    <property type="term" value="P:regulation of cell migration"/>
    <property type="evidence" value="ECO:0007669"/>
    <property type="project" value="TreeGrafter"/>
</dbReference>
<evidence type="ECO:0000259" key="4">
    <source>
        <dbReference type="SMART" id="SM00429"/>
    </source>
</evidence>
<dbReference type="GO" id="GO:0008045">
    <property type="term" value="P:motor neuron axon guidance"/>
    <property type="evidence" value="ECO:0007669"/>
    <property type="project" value="TreeGrafter"/>
</dbReference>
<evidence type="ECO:0000256" key="2">
    <source>
        <dbReference type="SAM" id="MobiDB-lite"/>
    </source>
</evidence>
<dbReference type="GO" id="GO:0005886">
    <property type="term" value="C:plasma membrane"/>
    <property type="evidence" value="ECO:0007669"/>
    <property type="project" value="TreeGrafter"/>
</dbReference>
<keyword evidence="1" id="KW-0175">Coiled coil</keyword>
<dbReference type="Proteomes" id="UP000194236">
    <property type="component" value="Unassembled WGS sequence"/>
</dbReference>
<dbReference type="SUPFAM" id="SSF81296">
    <property type="entry name" value="E set domains"/>
    <property type="match status" value="2"/>
</dbReference>
<keyword evidence="3" id="KW-0472">Membrane</keyword>
<feature type="domain" description="IPT/TIG" evidence="4">
    <location>
        <begin position="3"/>
        <end position="89"/>
    </location>
</feature>
<name>A0A1Y3BSY3_EURMA</name>
<organism evidence="5 6">
    <name type="scientific">Euroglyphus maynei</name>
    <name type="common">Mayne's house dust mite</name>
    <dbReference type="NCBI Taxonomy" id="6958"/>
    <lineage>
        <taxon>Eukaryota</taxon>
        <taxon>Metazoa</taxon>
        <taxon>Ecdysozoa</taxon>
        <taxon>Arthropoda</taxon>
        <taxon>Chelicerata</taxon>
        <taxon>Arachnida</taxon>
        <taxon>Acari</taxon>
        <taxon>Acariformes</taxon>
        <taxon>Sarcoptiformes</taxon>
        <taxon>Astigmata</taxon>
        <taxon>Psoroptidia</taxon>
        <taxon>Analgoidea</taxon>
        <taxon>Pyroglyphidae</taxon>
        <taxon>Pyroglyphinae</taxon>
        <taxon>Euroglyphus</taxon>
    </lineage>
</organism>
<dbReference type="PANTHER" id="PTHR22625">
    <property type="entry name" value="PLEXIN"/>
    <property type="match status" value="1"/>
</dbReference>
<dbReference type="Pfam" id="PF01833">
    <property type="entry name" value="TIG"/>
    <property type="match status" value="3"/>
</dbReference>
<gene>
    <name evidence="5" type="ORF">BLA29_003743</name>
</gene>
<feature type="non-terminal residue" evidence="5">
    <location>
        <position position="1"/>
    </location>
</feature>
<dbReference type="InterPro" id="IPR008936">
    <property type="entry name" value="Rho_GTPase_activation_prot"/>
</dbReference>
<dbReference type="AlphaFoldDB" id="A0A1Y3BSY3"/>
<dbReference type="PANTHER" id="PTHR22625:SF44">
    <property type="entry name" value="PLEXIN-B"/>
    <property type="match status" value="1"/>
</dbReference>
<accession>A0A1Y3BSY3</accession>
<keyword evidence="6" id="KW-1185">Reference proteome</keyword>
<reference evidence="5 6" key="1">
    <citation type="submission" date="2017-03" db="EMBL/GenBank/DDBJ databases">
        <title>Genome Survey of Euroglyphus maynei.</title>
        <authorList>
            <person name="Arlian L.G."/>
            <person name="Morgan M.S."/>
            <person name="Rider S.D."/>
        </authorList>
    </citation>
    <scope>NUCLEOTIDE SEQUENCE [LARGE SCALE GENOMIC DNA]</scope>
    <source>
        <strain evidence="5">Arlian Lab</strain>
        <tissue evidence="5">Whole body</tissue>
    </source>
</reference>
<dbReference type="InterPro" id="IPR031148">
    <property type="entry name" value="Plexin"/>
</dbReference>
<dbReference type="OrthoDB" id="125363at2759"/>
<dbReference type="SMART" id="SM00429">
    <property type="entry name" value="IPT"/>
    <property type="match status" value="2"/>
</dbReference>
<feature type="domain" description="IPT/TIG" evidence="4">
    <location>
        <begin position="91"/>
        <end position="174"/>
    </location>
</feature>
<dbReference type="Gene3D" id="1.10.506.10">
    <property type="entry name" value="GTPase Activation - p120gap, domain 1"/>
    <property type="match status" value="1"/>
</dbReference>
<feature type="region of interest" description="Disordered" evidence="2">
    <location>
        <begin position="334"/>
        <end position="353"/>
    </location>
</feature>
<evidence type="ECO:0000313" key="6">
    <source>
        <dbReference type="Proteomes" id="UP000194236"/>
    </source>
</evidence>
<evidence type="ECO:0000313" key="5">
    <source>
        <dbReference type="EMBL" id="OTF83134.1"/>
    </source>
</evidence>
<protein>
    <recommendedName>
        <fullName evidence="4">IPT/TIG domain-containing protein</fullName>
    </recommendedName>
</protein>
<evidence type="ECO:0000256" key="1">
    <source>
        <dbReference type="SAM" id="Coils"/>
    </source>
</evidence>
<feature type="non-terminal residue" evidence="5">
    <location>
        <position position="443"/>
    </location>
</feature>
<sequence length="443" mass="49448">IIELIDVNPKIGPQSGGTRIYLSGKNLNIGSNVAIYLDDLPCHVERALASSFQMSCRTSAAPYSSYVVTSLILMIDGANYTLANPFLYTADPTIDRIEPLQSFFSGGRMITVTGSQFTSIQQPRMLICTVLSPIKMTCQSPMINGDLQLLASNLSRTNLNNRDAHHQRNNSTLHHIPNQIYLQIGFVMDDTISTLDLDTYYPHLDSNMLYVSDPIIYSLNNGHGKSITIGRNIGEDVLPFNSDVIVIEGENLAVLLLSEFELNVTIGAQRCNLTSVNMRQIICQPPIYPPAPTDELGRRTLIELPAVVLKIGNMRRHLGYLHYSDHFHGGYNNNDNNNGYAGQSNDDSSRFYHQNHPPFGYGNRFETVNNPINVELLIIVSIIIGTILTIISVIILAAYKHKTTEAEREYKRIQLQMDTLENNVRSECKQAFAELQTDILQAS</sequence>
<dbReference type="GO" id="GO:0097374">
    <property type="term" value="P:sensory neuron axon guidance"/>
    <property type="evidence" value="ECO:0007669"/>
    <property type="project" value="TreeGrafter"/>
</dbReference>
<feature type="coiled-coil region" evidence="1">
    <location>
        <begin position="396"/>
        <end position="430"/>
    </location>
</feature>
<feature type="transmembrane region" description="Helical" evidence="3">
    <location>
        <begin position="376"/>
        <end position="399"/>
    </location>
</feature>
<proteinExistence type="predicted"/>
<comment type="caution">
    <text evidence="5">The sequence shown here is derived from an EMBL/GenBank/DDBJ whole genome shotgun (WGS) entry which is preliminary data.</text>
</comment>
<dbReference type="InterPro" id="IPR013783">
    <property type="entry name" value="Ig-like_fold"/>
</dbReference>
<dbReference type="InterPro" id="IPR014756">
    <property type="entry name" value="Ig_E-set"/>
</dbReference>
<keyword evidence="3" id="KW-0812">Transmembrane</keyword>
<evidence type="ECO:0000256" key="3">
    <source>
        <dbReference type="SAM" id="Phobius"/>
    </source>
</evidence>